<dbReference type="EMBL" id="AAQH01000007">
    <property type="protein sequence ID" value="EAT12469.1"/>
    <property type="molecule type" value="Genomic_DNA"/>
</dbReference>
<evidence type="ECO:0000256" key="2">
    <source>
        <dbReference type="ARBA" id="ARBA00009533"/>
    </source>
</evidence>
<sequence>MLEVTEDLLAASHPINHSVPSSDLSFLFNQKNLSEYRHSIENGLRLIEATIQDKQQPFSGKTPRELAQVFASINLDETLNGTAEALQELTSVYLDDAIYFHHPKYVAHLNCPIVYPAILAELFISSINTSVDTWDQSAGGTLIEQAMIDWTIERIGFAQSADGIFTSGGTQSNLMALLLARDHYCEKQLNGWSIKHQGLPACASRFRIFTSKLSHFSVQKSAALLGLGYDAVVAVDHDEHYQMDMDSLKEAINACKLAGDIPIAIVATMGTTDFGSIDPIHEIHYLCEKEDLWLHADAAYGCGLLVSNKHSHKLTGISLAHSVTVDYHKSFYQPVSCGAFFTRRPECLAYVSYHADYLNPRSATLEGTPNLVNKSLQTTRRFDALKLWLTLRIMGAKALGAMFDDVIELAQHCHKLMKSDGNIDVLTQPAISTLVFRFHPAHSSVKPRKTDDVFLNDCNEHIRKALFKKGEAVIAGTKVDGKSYLKFTLLNPETSLSDIESIIDMIKHEGNEYINRIQSTSLSTSTLVRQTQEAEQEK</sequence>
<gene>
    <name evidence="8" type="ORF">RED65_16566</name>
</gene>
<feature type="modified residue" description="N6-(pyridoxal phosphate)lysine" evidence="6">
    <location>
        <position position="329"/>
    </location>
</feature>
<dbReference type="OrthoDB" id="9803665at2"/>
<evidence type="ECO:0000313" key="9">
    <source>
        <dbReference type="Proteomes" id="UP000004263"/>
    </source>
</evidence>
<dbReference type="InterPro" id="IPR015422">
    <property type="entry name" value="PyrdxlP-dep_Trfase_small"/>
</dbReference>
<dbReference type="Proteomes" id="UP000004263">
    <property type="component" value="Unassembled WGS sequence"/>
</dbReference>
<reference evidence="8 9" key="1">
    <citation type="submission" date="2006-03" db="EMBL/GenBank/DDBJ databases">
        <authorList>
            <person name="Pinhassi J."/>
            <person name="Pedros-Alio C."/>
            <person name="Ferriera S."/>
            <person name="Johnson J."/>
            <person name="Kravitz S."/>
            <person name="Halpern A."/>
            <person name="Remington K."/>
            <person name="Beeson K."/>
            <person name="Tran B."/>
            <person name="Rogers Y.-H."/>
            <person name="Friedman R."/>
            <person name="Venter J.C."/>
        </authorList>
    </citation>
    <scope>NUCLEOTIDE SEQUENCE [LARGE SCALE GENOMIC DNA]</scope>
    <source>
        <strain evidence="8 9">RED65</strain>
    </source>
</reference>
<dbReference type="Gene3D" id="3.40.640.10">
    <property type="entry name" value="Type I PLP-dependent aspartate aminotransferase-like (Major domain)"/>
    <property type="match status" value="1"/>
</dbReference>
<dbReference type="AlphaFoldDB" id="Q1N2D8"/>
<dbReference type="GO" id="GO:0016831">
    <property type="term" value="F:carboxy-lyase activity"/>
    <property type="evidence" value="ECO:0007669"/>
    <property type="project" value="UniProtKB-KW"/>
</dbReference>
<dbReference type="InterPro" id="IPR002129">
    <property type="entry name" value="PyrdxlP-dep_de-COase"/>
</dbReference>
<dbReference type="InterPro" id="IPR010977">
    <property type="entry name" value="Aromatic_deC"/>
</dbReference>
<proteinExistence type="inferred from homology"/>
<keyword evidence="5 7" id="KW-0456">Lyase</keyword>
<evidence type="ECO:0000256" key="4">
    <source>
        <dbReference type="ARBA" id="ARBA00022898"/>
    </source>
</evidence>
<name>Q1N2D8_9GAMM</name>
<dbReference type="InterPro" id="IPR015424">
    <property type="entry name" value="PyrdxlP-dep_Trfase"/>
</dbReference>
<dbReference type="Gene3D" id="3.90.1150.10">
    <property type="entry name" value="Aspartate Aminotransferase, domain 1"/>
    <property type="match status" value="1"/>
</dbReference>
<accession>Q1N2D8</accession>
<dbReference type="Gene3D" id="1.20.1650.10">
    <property type="entry name" value="PLP-dependent transferases"/>
    <property type="match status" value="1"/>
</dbReference>
<keyword evidence="4 6" id="KW-0663">Pyridoxal phosphate</keyword>
<dbReference type="PRINTS" id="PR00800">
    <property type="entry name" value="YHDCRBOXLASE"/>
</dbReference>
<dbReference type="GO" id="GO:0030170">
    <property type="term" value="F:pyridoxal phosphate binding"/>
    <property type="evidence" value="ECO:0007669"/>
    <property type="project" value="InterPro"/>
</dbReference>
<dbReference type="RefSeq" id="WP_007018278.1">
    <property type="nucleotide sequence ID" value="NZ_CH724116.1"/>
</dbReference>
<dbReference type="STRING" id="207949.RED65_16566"/>
<dbReference type="GO" id="GO:0019752">
    <property type="term" value="P:carboxylic acid metabolic process"/>
    <property type="evidence" value="ECO:0007669"/>
    <property type="project" value="InterPro"/>
</dbReference>
<evidence type="ECO:0000256" key="3">
    <source>
        <dbReference type="ARBA" id="ARBA00022793"/>
    </source>
</evidence>
<protein>
    <submittedName>
        <fullName evidence="8">Putative decarboxylase</fullName>
    </submittedName>
</protein>
<dbReference type="SUPFAM" id="SSF53383">
    <property type="entry name" value="PLP-dependent transferases"/>
    <property type="match status" value="1"/>
</dbReference>
<evidence type="ECO:0000313" key="8">
    <source>
        <dbReference type="EMBL" id="EAT12469.1"/>
    </source>
</evidence>
<dbReference type="GO" id="GO:0006520">
    <property type="term" value="P:amino acid metabolic process"/>
    <property type="evidence" value="ECO:0007669"/>
    <property type="project" value="InterPro"/>
</dbReference>
<dbReference type="Pfam" id="PF00282">
    <property type="entry name" value="Pyridoxal_deC"/>
    <property type="match status" value="1"/>
</dbReference>
<evidence type="ECO:0000256" key="5">
    <source>
        <dbReference type="ARBA" id="ARBA00023239"/>
    </source>
</evidence>
<evidence type="ECO:0000256" key="1">
    <source>
        <dbReference type="ARBA" id="ARBA00001933"/>
    </source>
</evidence>
<dbReference type="HOGENOM" id="CLU_011856_0_4_6"/>
<comment type="cofactor">
    <cofactor evidence="1 6 7">
        <name>pyridoxal 5'-phosphate</name>
        <dbReference type="ChEBI" id="CHEBI:597326"/>
    </cofactor>
</comment>
<dbReference type="PANTHER" id="PTHR45677">
    <property type="entry name" value="GLUTAMATE DECARBOXYLASE-RELATED"/>
    <property type="match status" value="1"/>
</dbReference>
<dbReference type="PANTHER" id="PTHR45677:SF8">
    <property type="entry name" value="CYSTEINE SULFINIC ACID DECARBOXYLASE"/>
    <property type="match status" value="1"/>
</dbReference>
<keyword evidence="9" id="KW-1185">Reference proteome</keyword>
<dbReference type="InterPro" id="IPR015421">
    <property type="entry name" value="PyrdxlP-dep_Trfase_major"/>
</dbReference>
<dbReference type="CDD" id="cd06450">
    <property type="entry name" value="DOPA_deC_like"/>
    <property type="match status" value="1"/>
</dbReference>
<evidence type="ECO:0000256" key="6">
    <source>
        <dbReference type="PIRSR" id="PIRSR602129-50"/>
    </source>
</evidence>
<comment type="caution">
    <text evidence="8">The sequence shown here is derived from an EMBL/GenBank/DDBJ whole genome shotgun (WGS) entry which is preliminary data.</text>
</comment>
<keyword evidence="3" id="KW-0210">Decarboxylase</keyword>
<dbReference type="GO" id="GO:0005737">
    <property type="term" value="C:cytoplasm"/>
    <property type="evidence" value="ECO:0007669"/>
    <property type="project" value="TreeGrafter"/>
</dbReference>
<comment type="similarity">
    <text evidence="2 7">Belongs to the group II decarboxylase family.</text>
</comment>
<evidence type="ECO:0000256" key="7">
    <source>
        <dbReference type="RuleBase" id="RU000382"/>
    </source>
</evidence>
<organism evidence="8 9">
    <name type="scientific">Bermanella marisrubri</name>
    <dbReference type="NCBI Taxonomy" id="207949"/>
    <lineage>
        <taxon>Bacteria</taxon>
        <taxon>Pseudomonadati</taxon>
        <taxon>Pseudomonadota</taxon>
        <taxon>Gammaproteobacteria</taxon>
        <taxon>Oceanospirillales</taxon>
        <taxon>Oceanospirillaceae</taxon>
        <taxon>Bermanella</taxon>
    </lineage>
</organism>